<evidence type="ECO:0000256" key="6">
    <source>
        <dbReference type="ARBA" id="ARBA00022679"/>
    </source>
</evidence>
<dbReference type="PROSITE" id="PS50122">
    <property type="entry name" value="CHEB"/>
    <property type="match status" value="1"/>
</dbReference>
<dbReference type="Pfam" id="PF03705">
    <property type="entry name" value="CheR_N"/>
    <property type="match status" value="1"/>
</dbReference>
<dbReference type="GO" id="GO:0000156">
    <property type="term" value="F:phosphorelay response regulator activity"/>
    <property type="evidence" value="ECO:0007669"/>
    <property type="project" value="InterPro"/>
</dbReference>
<dbReference type="Pfam" id="PF13596">
    <property type="entry name" value="PAS_10"/>
    <property type="match status" value="1"/>
</dbReference>
<dbReference type="InterPro" id="IPR003594">
    <property type="entry name" value="HATPase_dom"/>
</dbReference>
<dbReference type="CDD" id="cd17580">
    <property type="entry name" value="REC_2_DhkD-like"/>
    <property type="match status" value="1"/>
</dbReference>
<reference evidence="18 19" key="1">
    <citation type="submission" date="2014-10" db="EMBL/GenBank/DDBJ databases">
        <authorList>
            <person name="Seo M.-J."/>
            <person name="Seok Y.J."/>
            <person name="Cha I.-T."/>
        </authorList>
    </citation>
    <scope>NUCLEOTIDE SEQUENCE [LARGE SCALE GENOMIC DNA]</scope>
    <source>
        <strain evidence="18 19">NEU</strain>
    </source>
</reference>
<dbReference type="SUPFAM" id="SSF52738">
    <property type="entry name" value="Methylesterase CheB, C-terminal domain"/>
    <property type="match status" value="1"/>
</dbReference>
<dbReference type="Gene3D" id="3.40.50.150">
    <property type="entry name" value="Vaccinia Virus protein VP39"/>
    <property type="match status" value="1"/>
</dbReference>
<dbReference type="EC" id="2.7.13.3" evidence="3"/>
<feature type="domain" description="PAC" evidence="15">
    <location>
        <begin position="820"/>
        <end position="870"/>
    </location>
</feature>
<feature type="compositionally biased region" description="Basic and acidic residues" evidence="11">
    <location>
        <begin position="512"/>
        <end position="525"/>
    </location>
</feature>
<dbReference type="InterPro" id="IPR005467">
    <property type="entry name" value="His_kinase_dom"/>
</dbReference>
<dbReference type="InterPro" id="IPR029063">
    <property type="entry name" value="SAM-dependent_MTases_sf"/>
</dbReference>
<dbReference type="Pfam" id="PF08448">
    <property type="entry name" value="PAS_4"/>
    <property type="match status" value="4"/>
</dbReference>
<feature type="domain" description="PAC" evidence="15">
    <location>
        <begin position="1805"/>
        <end position="1857"/>
    </location>
</feature>
<evidence type="ECO:0000256" key="1">
    <source>
        <dbReference type="ARBA" id="ARBA00000085"/>
    </source>
</evidence>
<keyword evidence="6" id="KW-0808">Transferase</keyword>
<dbReference type="InterPro" id="IPR036890">
    <property type="entry name" value="HATPase_C_sf"/>
</dbReference>
<dbReference type="InterPro" id="IPR022641">
    <property type="entry name" value="CheR_N"/>
</dbReference>
<dbReference type="GO" id="GO:0000155">
    <property type="term" value="F:phosphorelay sensor kinase activity"/>
    <property type="evidence" value="ECO:0007669"/>
    <property type="project" value="InterPro"/>
</dbReference>
<organism evidence="18 19">
    <name type="scientific">Massilia timonae</name>
    <dbReference type="NCBI Taxonomy" id="47229"/>
    <lineage>
        <taxon>Bacteria</taxon>
        <taxon>Pseudomonadati</taxon>
        <taxon>Pseudomonadota</taxon>
        <taxon>Betaproteobacteria</taxon>
        <taxon>Burkholderiales</taxon>
        <taxon>Oxalobacteraceae</taxon>
        <taxon>Telluria group</taxon>
        <taxon>Massilia</taxon>
    </lineage>
</organism>
<proteinExistence type="predicted"/>
<feature type="domain" description="PAC" evidence="15">
    <location>
        <begin position="950"/>
        <end position="1002"/>
    </location>
</feature>
<dbReference type="SUPFAM" id="SSF55785">
    <property type="entry name" value="PYP-like sensor domain (PAS domain)"/>
    <property type="match status" value="6"/>
</dbReference>
<dbReference type="InterPro" id="IPR000014">
    <property type="entry name" value="PAS"/>
</dbReference>
<comment type="caution">
    <text evidence="18">The sequence shown here is derived from an EMBL/GenBank/DDBJ whole genome shotgun (WGS) entry which is preliminary data.</text>
</comment>
<dbReference type="NCBIfam" id="TIGR00229">
    <property type="entry name" value="sensory_box"/>
    <property type="match status" value="3"/>
</dbReference>
<dbReference type="InterPro" id="IPR000673">
    <property type="entry name" value="Sig_transdc_resp-reg_Me-estase"/>
</dbReference>
<feature type="domain" description="PAC" evidence="15">
    <location>
        <begin position="1497"/>
        <end position="1551"/>
    </location>
</feature>
<dbReference type="InterPro" id="IPR050903">
    <property type="entry name" value="Bact_Chemotaxis_MeTrfase"/>
</dbReference>
<dbReference type="Pfam" id="PF00072">
    <property type="entry name" value="Response_reg"/>
    <property type="match status" value="1"/>
</dbReference>
<feature type="domain" description="PAS" evidence="14">
    <location>
        <begin position="1732"/>
        <end position="1802"/>
    </location>
</feature>
<dbReference type="InterPro" id="IPR000700">
    <property type="entry name" value="PAS-assoc_C"/>
</dbReference>
<dbReference type="Pfam" id="PF01339">
    <property type="entry name" value="CheB_methylest"/>
    <property type="match status" value="1"/>
</dbReference>
<evidence type="ECO:0000256" key="11">
    <source>
        <dbReference type="SAM" id="MobiDB-lite"/>
    </source>
</evidence>
<dbReference type="InterPro" id="IPR029016">
    <property type="entry name" value="GAF-like_dom_sf"/>
</dbReference>
<evidence type="ECO:0000259" key="17">
    <source>
        <dbReference type="PROSITE" id="PS50123"/>
    </source>
</evidence>
<evidence type="ECO:0000259" key="14">
    <source>
        <dbReference type="PROSITE" id="PS50112"/>
    </source>
</evidence>
<dbReference type="Pfam" id="PF01590">
    <property type="entry name" value="GAF"/>
    <property type="match status" value="2"/>
</dbReference>
<feature type="coiled-coil region" evidence="10">
    <location>
        <begin position="670"/>
        <end position="757"/>
    </location>
</feature>
<feature type="active site" evidence="8">
    <location>
        <position position="56"/>
    </location>
</feature>
<dbReference type="SMART" id="SM00065">
    <property type="entry name" value="GAF"/>
    <property type="match status" value="2"/>
</dbReference>
<feature type="domain" description="Histidine kinase" evidence="12">
    <location>
        <begin position="1868"/>
        <end position="2085"/>
    </location>
</feature>
<evidence type="ECO:0000313" key="18">
    <source>
        <dbReference type="EMBL" id="OIJ41574.1"/>
    </source>
</evidence>
<keyword evidence="10" id="KW-0175">Coiled coil</keyword>
<dbReference type="SUPFAM" id="SSF55781">
    <property type="entry name" value="GAF domain-like"/>
    <property type="match status" value="2"/>
</dbReference>
<gene>
    <name evidence="18" type="ORF">LO55_3284</name>
</gene>
<sequence length="2224" mass="246324">MDSQEPDQPTSDTYAQARLPFPIVGIGASAGGFPALATLLKKLPTSPGIALVIVLHLPVDQQSNADRVLQRSTRLPVVQVHHSMPILPDQVYVVPPARSLKMEDGHLVLHELNSTPGDPKTIDIFFRTLAMAHQEKAVGVILSGMGSDGTAGLACIKEQGGVTLVQSPADAEQPSMPQSAIDAGMADFVLGAAQIPAKLIELRGITQAIREHARHGHPPAEVSFDMGADPEQTLQDVLSLLQEHTGHDFQQYKHATLLRRLERRLQVRGQPDLPSYRDLQRRDASESHALFKDLLIGVTQFFRDREAFLVLEHTVVPQIFLGKGPADTVRVWVAACSTGEEAYSLAMLLADHAATLADPPAIQVFASDIDAQAIRTARAGLYPAAIAQDVPLERLQRYFTIENGAYKVRKALRRQVLFAEHNLLHDPAFSSLDLVSCRNFLIYLNTEMHRQVLGTFHFALRPEGYLMLGSAETVDDASDKFATVDGGMKLYRAKPGSRPHPAHPPAAVPPREAPHPRALPVERDPAPPAGRLGRGRLFSFAEIHLHKAAEQAPPSILVNGNGEVVHIAAQASRFLRHAGGEPTRDLVLLVTPAWRLALRTALFQAQKSGGEVSTGPVRYEQDGGQRAVDMTVLPFHDEHAEGLLMLVSFRETPGMPVSVAPADVRDQSLLERLDAELRHTRNQLLETMDQAEQSNAALRTTVEELKTTIEQLRSTNGQLECALEKKQAASEKFEIANNDLTQRLEDVARSHDDLNNLIASSDVATLFLDRKMRIQRYTPRIADLFNVIPADVGRPLPHITNRLENAHLAEEAAHVFETLQPLEQEVRGKDGRDYIVRVHPYRTGSHRIDGAVMSFFDITSRRVAEKALLESEQRLALAFAAVPVGICTVDTAGNTVILNDVMRRFLPTRRIPSRDPAEAPRWRGWDAFGAPVQSHDFPGARALRGEDVVPGMQMLYLDHGGKETWTEVRAQPLRDSDGKITGALTVVIDVDRLKRSEEAARQGEERHAFLLKFGDALRAQPDEQSIREQAVDMLAEHLRLDRCYISEVFEEQGISTVGPERIRPGLPPMSGIFQLADYPETMLQLATQPMVIPDVTDDARFSASERQLLDKLQLRALLVAPLRRGRGRVIWALATAMATPRRWSDGERILLEEVAERTWSAIDRMRAERRAESILERMSEAHCVLGPDYHILALNAAAERQLGRERATLLGLSYREAFPWTVDGPVESACRRVVEDGVEQHFSCHWTGGGYDVRLEIDAYPTDEGGVALFWRDVTEKLRASQALQASEEKYRTLFNEMDEAYAVVEVLADAEGNWHDFLFLDANPAFMRHTGMPYPVGRTATQLLGAPNPRWARLYGRAVETGVSIRLEESELTLGRVFDLNIFRMGGEGSRRVAVIFRDVTEERRIQQALRRSEERYRMLFEASPLPFIVTKPDAPDFTVLGVNDAYLAATIRTRESLVGHGFFEAFPDNPARGIPSVLRASFERVVITREREVMPVMKYDMVRLDGASEERWWIPLQSPVLDDDGQVTAIIHSATDITDMHRAEVALRANEERQAFLLKLSDAVRPLTSVEEIQSVTNQLLGTQLGVDRVMFAEVEGKPGAETGFIRTQYVRQAQAGRASLSRFPAHFDYRSFGEHAMAIRYRGDLLVVADIDAGPDFMATERAAWAAVNVKAAIVVPLARGGRLLAEFGVQSATSRDWTEAEVSLVRDVGERTLAAVERAVTAEDLQESEARFRALAEASPALIWQLDASGELNYSNGRCQTVIGASLAQLSGTGWHRVLHPDDAAGYLSVLARALDTQDALQQRVRVRTQDNRYRWFASYALPWHAADGQFQGLVGISIDVEEAVEAEEALKTADHRKDEFLATLAHELRNPLAPISNALQFLRYPEGKRRADRLLAMVERQVRHMVRLVDDLMEITRISRGKVDLQRAPVALADVLNSAVETSLPSFEQKRQQLTVEATDDIFTLYAGKVRLTQVFANLLNNAAKYTAPGGSAWLTVRRDGQQVRVTVRDTGMGIDKEQLPLIFDMFSQPHGRKGHTDSGPGIGLAMVRSLVELHGGTVGAQSEGAGHGSEFVVCLPLSDCPDAAFCDAQERFEQDAAMLGGRRILIVDDNRDAADSLCQLLAARGADVRAVYDGRSAIESLDDVIPDAIVLDIGMPDMDGYEVARRIRLDERAKRVRLVALTGWGQAADRQRSRACGFDHHLTKPAAIDSLLNILSAS</sequence>
<dbReference type="CDD" id="cd00082">
    <property type="entry name" value="HisKA"/>
    <property type="match status" value="1"/>
</dbReference>
<name>A0A1S2NA87_9BURK</name>
<dbReference type="GO" id="GO:0005737">
    <property type="term" value="C:cytoplasm"/>
    <property type="evidence" value="ECO:0007669"/>
    <property type="project" value="InterPro"/>
</dbReference>
<dbReference type="SMART" id="SM00387">
    <property type="entry name" value="HATPase_c"/>
    <property type="match status" value="1"/>
</dbReference>
<dbReference type="PROSITE" id="PS50109">
    <property type="entry name" value="HIS_KIN"/>
    <property type="match status" value="1"/>
</dbReference>
<evidence type="ECO:0000256" key="8">
    <source>
        <dbReference type="PROSITE-ProRule" id="PRU00050"/>
    </source>
</evidence>
<dbReference type="PROSITE" id="PS50110">
    <property type="entry name" value="RESPONSE_REGULATORY"/>
    <property type="match status" value="1"/>
</dbReference>
<evidence type="ECO:0000259" key="15">
    <source>
        <dbReference type="PROSITE" id="PS50113"/>
    </source>
</evidence>
<dbReference type="PROSITE" id="PS50113">
    <property type="entry name" value="PAC"/>
    <property type="match status" value="4"/>
</dbReference>
<dbReference type="Gene3D" id="3.30.450.40">
    <property type="match status" value="2"/>
</dbReference>
<comment type="catalytic activity">
    <reaction evidence="1">
        <text>ATP + protein L-histidine = ADP + protein N-phospho-L-histidine.</text>
        <dbReference type="EC" id="2.7.13.3"/>
    </reaction>
</comment>
<dbReference type="SUPFAM" id="SSF55874">
    <property type="entry name" value="ATPase domain of HSP90 chaperone/DNA topoisomerase II/histidine kinase"/>
    <property type="match status" value="1"/>
</dbReference>
<accession>A0A1S2NA87</accession>
<keyword evidence="5 9" id="KW-0597">Phosphoprotein</keyword>
<feature type="active site" evidence="8">
    <location>
        <position position="148"/>
    </location>
</feature>
<feature type="domain" description="CheB-type methylesterase" evidence="16">
    <location>
        <begin position="20"/>
        <end position="201"/>
    </location>
</feature>
<dbReference type="InterPro" id="IPR036097">
    <property type="entry name" value="HisK_dim/P_sf"/>
</dbReference>
<dbReference type="SMART" id="SM00448">
    <property type="entry name" value="REC"/>
    <property type="match status" value="1"/>
</dbReference>
<dbReference type="EMBL" id="JRYB01000001">
    <property type="protein sequence ID" value="OIJ41574.1"/>
    <property type="molecule type" value="Genomic_DNA"/>
</dbReference>
<evidence type="ECO:0000256" key="3">
    <source>
        <dbReference type="ARBA" id="ARBA00012438"/>
    </source>
</evidence>
<dbReference type="PANTHER" id="PTHR24422:SF27">
    <property type="entry name" value="PROTEIN-GLUTAMATE O-METHYLTRANSFERASE"/>
    <property type="match status" value="1"/>
</dbReference>
<evidence type="ECO:0000259" key="16">
    <source>
        <dbReference type="PROSITE" id="PS50122"/>
    </source>
</evidence>
<dbReference type="InterPro" id="IPR003661">
    <property type="entry name" value="HisK_dim/P_dom"/>
</dbReference>
<dbReference type="InterPro" id="IPR013656">
    <property type="entry name" value="PAS_4"/>
</dbReference>
<feature type="domain" description="Response regulatory" evidence="13">
    <location>
        <begin position="2109"/>
        <end position="2224"/>
    </location>
</feature>
<feature type="modified residue" description="4-aspartylphosphate" evidence="9">
    <location>
        <position position="2158"/>
    </location>
</feature>
<dbReference type="PANTHER" id="PTHR24422">
    <property type="entry name" value="CHEMOTAXIS PROTEIN METHYLTRANSFERASE"/>
    <property type="match status" value="1"/>
</dbReference>
<protein>
    <recommendedName>
        <fullName evidence="3">histidine kinase</fullName>
        <ecNumber evidence="3">2.7.13.3</ecNumber>
    </recommendedName>
</protein>
<keyword evidence="8" id="KW-0378">Hydrolase</keyword>
<evidence type="ECO:0000259" key="13">
    <source>
        <dbReference type="PROSITE" id="PS50110"/>
    </source>
</evidence>
<dbReference type="CDD" id="cd00130">
    <property type="entry name" value="PAS"/>
    <property type="match status" value="1"/>
</dbReference>
<dbReference type="PRINTS" id="PR00996">
    <property type="entry name" value="CHERMTFRASE"/>
</dbReference>
<dbReference type="GO" id="GO:0008757">
    <property type="term" value="F:S-adenosylmethionine-dependent methyltransferase activity"/>
    <property type="evidence" value="ECO:0007669"/>
    <property type="project" value="InterPro"/>
</dbReference>
<dbReference type="InterPro" id="IPR003018">
    <property type="entry name" value="GAF"/>
</dbReference>
<dbReference type="Pfam" id="PF00512">
    <property type="entry name" value="HisKA"/>
    <property type="match status" value="1"/>
</dbReference>
<feature type="active site" evidence="8">
    <location>
        <position position="29"/>
    </location>
</feature>
<dbReference type="Gene3D" id="1.10.287.130">
    <property type="match status" value="1"/>
</dbReference>
<dbReference type="InterPro" id="IPR011006">
    <property type="entry name" value="CheY-like_superfamily"/>
</dbReference>
<feature type="region of interest" description="Disordered" evidence="11">
    <location>
        <begin position="494"/>
        <end position="529"/>
    </location>
</feature>
<dbReference type="InterPro" id="IPR035965">
    <property type="entry name" value="PAS-like_dom_sf"/>
</dbReference>
<dbReference type="InterPro" id="IPR001789">
    <property type="entry name" value="Sig_transdc_resp-reg_receiver"/>
</dbReference>
<dbReference type="InterPro" id="IPR000780">
    <property type="entry name" value="CheR_MeTrfase"/>
</dbReference>
<feature type="domain" description="CheR-type methyltransferase" evidence="17">
    <location>
        <begin position="231"/>
        <end position="494"/>
    </location>
</feature>
<evidence type="ECO:0000256" key="7">
    <source>
        <dbReference type="ARBA" id="ARBA00022777"/>
    </source>
</evidence>
<dbReference type="SMART" id="SM00388">
    <property type="entry name" value="HisKA"/>
    <property type="match status" value="1"/>
</dbReference>
<dbReference type="SUPFAM" id="SSF52172">
    <property type="entry name" value="CheY-like"/>
    <property type="match status" value="1"/>
</dbReference>
<dbReference type="FunFam" id="3.30.565.10:FF:000006">
    <property type="entry name" value="Sensor histidine kinase WalK"/>
    <property type="match status" value="1"/>
</dbReference>
<evidence type="ECO:0000256" key="9">
    <source>
        <dbReference type="PROSITE-ProRule" id="PRU00169"/>
    </source>
</evidence>
<dbReference type="InterPro" id="IPR022642">
    <property type="entry name" value="CheR_C"/>
</dbReference>
<evidence type="ECO:0000313" key="19">
    <source>
        <dbReference type="Proteomes" id="UP000180246"/>
    </source>
</evidence>
<comment type="subcellular location">
    <subcellularLocation>
        <location evidence="2">Cell inner membrane</location>
        <topology evidence="2">Multi-pass membrane protein</topology>
    </subcellularLocation>
</comment>
<evidence type="ECO:0000256" key="2">
    <source>
        <dbReference type="ARBA" id="ARBA00004429"/>
    </source>
</evidence>
<dbReference type="RefSeq" id="WP_083415365.1">
    <property type="nucleotide sequence ID" value="NZ_JRYB01000001.1"/>
</dbReference>
<dbReference type="Gene3D" id="3.30.450.20">
    <property type="entry name" value="PAS domain"/>
    <property type="match status" value="6"/>
</dbReference>
<dbReference type="SUPFAM" id="SSF53335">
    <property type="entry name" value="S-adenosyl-L-methionine-dependent methyltransferases"/>
    <property type="match status" value="1"/>
</dbReference>
<dbReference type="FunFam" id="3.30.450.20:FF:000099">
    <property type="entry name" value="Sensory box sensor histidine kinase"/>
    <property type="match status" value="1"/>
</dbReference>
<evidence type="ECO:0000256" key="4">
    <source>
        <dbReference type="ARBA" id="ARBA00022500"/>
    </source>
</evidence>
<dbReference type="SUPFAM" id="SSF47384">
    <property type="entry name" value="Homodimeric domain of signal transducing histidine kinase"/>
    <property type="match status" value="1"/>
</dbReference>
<dbReference type="GO" id="GO:0005886">
    <property type="term" value="C:plasma membrane"/>
    <property type="evidence" value="ECO:0007669"/>
    <property type="project" value="UniProtKB-SubCell"/>
</dbReference>
<evidence type="ECO:0000256" key="5">
    <source>
        <dbReference type="ARBA" id="ARBA00022553"/>
    </source>
</evidence>
<dbReference type="Gene3D" id="3.30.565.10">
    <property type="entry name" value="Histidine kinase-like ATPase, C-terminal domain"/>
    <property type="match status" value="1"/>
</dbReference>
<dbReference type="Gene3D" id="3.40.50.2300">
    <property type="match status" value="1"/>
</dbReference>
<dbReference type="Proteomes" id="UP000180246">
    <property type="component" value="Unassembled WGS sequence"/>
</dbReference>
<dbReference type="SUPFAM" id="SSF47757">
    <property type="entry name" value="Chemotaxis receptor methyltransferase CheR, N-terminal domain"/>
    <property type="match status" value="1"/>
</dbReference>
<dbReference type="InterPro" id="IPR001610">
    <property type="entry name" value="PAC"/>
</dbReference>
<dbReference type="PROSITE" id="PS50112">
    <property type="entry name" value="PAS"/>
    <property type="match status" value="1"/>
</dbReference>
<dbReference type="InterPro" id="IPR035909">
    <property type="entry name" value="CheB_C"/>
</dbReference>
<evidence type="ECO:0000256" key="10">
    <source>
        <dbReference type="SAM" id="Coils"/>
    </source>
</evidence>
<dbReference type="Pfam" id="PF13188">
    <property type="entry name" value="PAS_8"/>
    <property type="match status" value="1"/>
</dbReference>
<keyword evidence="7" id="KW-0418">Kinase</keyword>
<dbReference type="PROSITE" id="PS50123">
    <property type="entry name" value="CHER"/>
    <property type="match status" value="1"/>
</dbReference>
<dbReference type="SMART" id="SM00138">
    <property type="entry name" value="MeTrc"/>
    <property type="match status" value="1"/>
</dbReference>
<dbReference type="Pfam" id="PF01739">
    <property type="entry name" value="CheR"/>
    <property type="match status" value="1"/>
</dbReference>
<dbReference type="SMART" id="SM00091">
    <property type="entry name" value="PAS"/>
    <property type="match status" value="5"/>
</dbReference>
<dbReference type="GO" id="GO:0006935">
    <property type="term" value="P:chemotaxis"/>
    <property type="evidence" value="ECO:0007669"/>
    <property type="project" value="UniProtKB-UniRule"/>
</dbReference>
<evidence type="ECO:0000259" key="12">
    <source>
        <dbReference type="PROSITE" id="PS50109"/>
    </source>
</evidence>
<dbReference type="CDD" id="cd16434">
    <property type="entry name" value="CheB-CheR_fusion"/>
    <property type="match status" value="1"/>
</dbReference>
<dbReference type="GO" id="GO:0008984">
    <property type="term" value="F:protein-glutamate methylesterase activity"/>
    <property type="evidence" value="ECO:0007669"/>
    <property type="project" value="InterPro"/>
</dbReference>
<dbReference type="SMART" id="SM00086">
    <property type="entry name" value="PAC"/>
    <property type="match status" value="4"/>
</dbReference>
<dbReference type="Gene3D" id="3.40.50.180">
    <property type="entry name" value="Methylesterase CheB, C-terminal domain"/>
    <property type="match status" value="1"/>
</dbReference>
<keyword evidence="4 8" id="KW-0145">Chemotaxis</keyword>
<dbReference type="Pfam" id="PF02518">
    <property type="entry name" value="HATPase_c"/>
    <property type="match status" value="1"/>
</dbReference>